<keyword evidence="2" id="KW-0863">Zinc-finger</keyword>
<dbReference type="GO" id="GO:0006397">
    <property type="term" value="P:mRNA processing"/>
    <property type="evidence" value="ECO:0007669"/>
    <property type="project" value="UniProtKB-KW"/>
</dbReference>
<gene>
    <name evidence="6" type="ORF">PISMIDRAFT_15116</name>
</gene>
<keyword evidence="7" id="KW-1185">Reference proteome</keyword>
<dbReference type="Proteomes" id="UP000054018">
    <property type="component" value="Unassembled WGS sequence"/>
</dbReference>
<dbReference type="HOGENOM" id="CLU_033743_0_0_1"/>
<dbReference type="InterPro" id="IPR036875">
    <property type="entry name" value="Znf_CCHC_sf"/>
</dbReference>
<name>A0A0C9Z4R1_9AGAM</name>
<keyword evidence="1" id="KW-0507">mRNA processing</keyword>
<evidence type="ECO:0000256" key="1">
    <source>
        <dbReference type="ARBA" id="ARBA00022664"/>
    </source>
</evidence>
<reference evidence="7" key="2">
    <citation type="submission" date="2015-01" db="EMBL/GenBank/DDBJ databases">
        <title>Evolutionary Origins and Diversification of the Mycorrhizal Mutualists.</title>
        <authorList>
            <consortium name="DOE Joint Genome Institute"/>
            <consortium name="Mycorrhizal Genomics Consortium"/>
            <person name="Kohler A."/>
            <person name="Kuo A."/>
            <person name="Nagy L.G."/>
            <person name="Floudas D."/>
            <person name="Copeland A."/>
            <person name="Barry K.W."/>
            <person name="Cichocki N."/>
            <person name="Veneault-Fourrey C."/>
            <person name="LaButti K."/>
            <person name="Lindquist E.A."/>
            <person name="Lipzen A."/>
            <person name="Lundell T."/>
            <person name="Morin E."/>
            <person name="Murat C."/>
            <person name="Riley R."/>
            <person name="Ohm R."/>
            <person name="Sun H."/>
            <person name="Tunlid A."/>
            <person name="Henrissat B."/>
            <person name="Grigoriev I.V."/>
            <person name="Hibbett D.S."/>
            <person name="Martin F."/>
        </authorList>
    </citation>
    <scope>NUCLEOTIDE SEQUENCE [LARGE SCALE GENOMIC DNA]</scope>
    <source>
        <strain evidence="7">441</strain>
    </source>
</reference>
<organism evidence="6 7">
    <name type="scientific">Pisolithus microcarpus 441</name>
    <dbReference type="NCBI Taxonomy" id="765257"/>
    <lineage>
        <taxon>Eukaryota</taxon>
        <taxon>Fungi</taxon>
        <taxon>Dikarya</taxon>
        <taxon>Basidiomycota</taxon>
        <taxon>Agaricomycotina</taxon>
        <taxon>Agaricomycetes</taxon>
        <taxon>Agaricomycetidae</taxon>
        <taxon>Boletales</taxon>
        <taxon>Sclerodermatineae</taxon>
        <taxon>Pisolithaceae</taxon>
        <taxon>Pisolithus</taxon>
    </lineage>
</organism>
<dbReference type="GO" id="GO:0003676">
    <property type="term" value="F:nucleic acid binding"/>
    <property type="evidence" value="ECO:0007669"/>
    <property type="project" value="InterPro"/>
</dbReference>
<evidence type="ECO:0000256" key="4">
    <source>
        <dbReference type="SAM" id="SignalP"/>
    </source>
</evidence>
<dbReference type="GO" id="GO:0008270">
    <property type="term" value="F:zinc ion binding"/>
    <property type="evidence" value="ECO:0007669"/>
    <property type="project" value="UniProtKB-KW"/>
</dbReference>
<accession>A0A0C9Z4R1</accession>
<feature type="compositionally biased region" description="Low complexity" evidence="3">
    <location>
        <begin position="205"/>
        <end position="214"/>
    </location>
</feature>
<feature type="region of interest" description="Disordered" evidence="3">
    <location>
        <begin position="205"/>
        <end position="248"/>
    </location>
</feature>
<dbReference type="SUPFAM" id="SSF57756">
    <property type="entry name" value="Retrovirus zinc finger-like domains"/>
    <property type="match status" value="1"/>
</dbReference>
<dbReference type="InterPro" id="IPR001878">
    <property type="entry name" value="Znf_CCHC"/>
</dbReference>
<dbReference type="PROSITE" id="PS50158">
    <property type="entry name" value="ZF_CCHC"/>
    <property type="match status" value="1"/>
</dbReference>
<feature type="compositionally biased region" description="Basic and acidic residues" evidence="3">
    <location>
        <begin position="231"/>
        <end position="248"/>
    </location>
</feature>
<sequence length="304" mass="33226">MVATHLIMKNLTSLMVDLMVGAAVTGVSLKTWPPKDPVLALTRVIHALACLSQHSGDSAPKTKVRELDTFDGSNPKKLCEFLVQCELNFQDHPKAFRTSHAKVTFTQSYLKGMVLAWFEPDLLNPDDYFNLANAVQNLKNLSMKDSSHIPKYVVEFNWWASQVKDYNEISHVSKPTTLVGLHELAQTIDAQYWECKAKISCTAKPSTNKSLSTKSSDDKKSSSISPSAPRSDAKGKSKSKDNQKPDAVKSDIAHLLSKDGKLNAAECQHCLTNNLCLFCGKGGHSAKDCPKSTSHATKACTGCG</sequence>
<dbReference type="SMART" id="SM00343">
    <property type="entry name" value="ZnF_C2HC"/>
    <property type="match status" value="1"/>
</dbReference>
<protein>
    <recommendedName>
        <fullName evidence="5">CCHC-type domain-containing protein</fullName>
    </recommendedName>
</protein>
<dbReference type="EMBL" id="KN833828">
    <property type="protein sequence ID" value="KIK17432.1"/>
    <property type="molecule type" value="Genomic_DNA"/>
</dbReference>
<dbReference type="STRING" id="765257.A0A0C9Z4R1"/>
<dbReference type="OrthoDB" id="2664273at2759"/>
<feature type="signal peptide" evidence="4">
    <location>
        <begin position="1"/>
        <end position="22"/>
    </location>
</feature>
<evidence type="ECO:0000313" key="7">
    <source>
        <dbReference type="Proteomes" id="UP000054018"/>
    </source>
</evidence>
<evidence type="ECO:0000259" key="5">
    <source>
        <dbReference type="PROSITE" id="PS50158"/>
    </source>
</evidence>
<evidence type="ECO:0000256" key="2">
    <source>
        <dbReference type="PROSITE-ProRule" id="PRU00047"/>
    </source>
</evidence>
<keyword evidence="2" id="KW-0479">Metal-binding</keyword>
<feature type="domain" description="CCHC-type" evidence="5">
    <location>
        <begin position="276"/>
        <end position="291"/>
    </location>
</feature>
<reference evidence="6 7" key="1">
    <citation type="submission" date="2014-04" db="EMBL/GenBank/DDBJ databases">
        <authorList>
            <consortium name="DOE Joint Genome Institute"/>
            <person name="Kuo A."/>
            <person name="Kohler A."/>
            <person name="Costa M.D."/>
            <person name="Nagy L.G."/>
            <person name="Floudas D."/>
            <person name="Copeland A."/>
            <person name="Barry K.W."/>
            <person name="Cichocki N."/>
            <person name="Veneault-Fourrey C."/>
            <person name="LaButti K."/>
            <person name="Lindquist E.A."/>
            <person name="Lipzen A."/>
            <person name="Lundell T."/>
            <person name="Morin E."/>
            <person name="Murat C."/>
            <person name="Sun H."/>
            <person name="Tunlid A."/>
            <person name="Henrissat B."/>
            <person name="Grigoriev I.V."/>
            <person name="Hibbett D.S."/>
            <person name="Martin F."/>
            <person name="Nordberg H.P."/>
            <person name="Cantor M.N."/>
            <person name="Hua S.X."/>
        </authorList>
    </citation>
    <scope>NUCLEOTIDE SEQUENCE [LARGE SCALE GENOMIC DNA]</scope>
    <source>
        <strain evidence="6 7">441</strain>
    </source>
</reference>
<evidence type="ECO:0000313" key="6">
    <source>
        <dbReference type="EMBL" id="KIK17432.1"/>
    </source>
</evidence>
<evidence type="ECO:0000256" key="3">
    <source>
        <dbReference type="SAM" id="MobiDB-lite"/>
    </source>
</evidence>
<keyword evidence="2" id="KW-0862">Zinc</keyword>
<keyword evidence="4" id="KW-0732">Signal</keyword>
<proteinExistence type="predicted"/>
<dbReference type="AlphaFoldDB" id="A0A0C9Z4R1"/>
<feature type="chain" id="PRO_5002207010" description="CCHC-type domain-containing protein" evidence="4">
    <location>
        <begin position="23"/>
        <end position="304"/>
    </location>
</feature>